<feature type="region of interest" description="Disordered" evidence="1">
    <location>
        <begin position="81"/>
        <end position="105"/>
    </location>
</feature>
<accession>A0A543C0A5</accession>
<feature type="compositionally biased region" description="Low complexity" evidence="1">
    <location>
        <begin position="81"/>
        <end position="94"/>
    </location>
</feature>
<name>A0A543C0A5_9ACTN</name>
<dbReference type="AlphaFoldDB" id="A0A543C0A5"/>
<keyword evidence="3" id="KW-1185">Reference proteome</keyword>
<dbReference type="EMBL" id="VFOZ01000002">
    <property type="protein sequence ID" value="TQL90509.1"/>
    <property type="molecule type" value="Genomic_DNA"/>
</dbReference>
<feature type="region of interest" description="Disordered" evidence="1">
    <location>
        <begin position="134"/>
        <end position="165"/>
    </location>
</feature>
<feature type="compositionally biased region" description="Basic and acidic residues" evidence="1">
    <location>
        <begin position="154"/>
        <end position="165"/>
    </location>
</feature>
<organism evidence="2 3">
    <name type="scientific">Actinoallomurus bryophytorum</name>
    <dbReference type="NCBI Taxonomy" id="1490222"/>
    <lineage>
        <taxon>Bacteria</taxon>
        <taxon>Bacillati</taxon>
        <taxon>Actinomycetota</taxon>
        <taxon>Actinomycetes</taxon>
        <taxon>Streptosporangiales</taxon>
        <taxon>Thermomonosporaceae</taxon>
        <taxon>Actinoallomurus</taxon>
    </lineage>
</organism>
<sequence length="165" mass="17835">MGAEHRREALTHPPVAGGVGVQAVREIDGPEESGAVEIVEVRGRRVSPLTTLMPSLRLIRSAGRSRIVRAVKWSTMALPASPRLSRSAPASRAATTGQVPSGPSASQQWLIELPWCTQRGRTAGSHPHRGALQLQRSADPDRTGPDRTVQQWHLGHEERASRIAS</sequence>
<dbReference type="Proteomes" id="UP000316096">
    <property type="component" value="Unassembled WGS sequence"/>
</dbReference>
<protein>
    <submittedName>
        <fullName evidence="2">Uncharacterized protein</fullName>
    </submittedName>
</protein>
<evidence type="ECO:0000313" key="3">
    <source>
        <dbReference type="Proteomes" id="UP000316096"/>
    </source>
</evidence>
<feature type="compositionally biased region" description="Polar residues" evidence="1">
    <location>
        <begin position="95"/>
        <end position="105"/>
    </location>
</feature>
<gene>
    <name evidence="2" type="ORF">FB559_7814</name>
</gene>
<evidence type="ECO:0000313" key="2">
    <source>
        <dbReference type="EMBL" id="TQL90509.1"/>
    </source>
</evidence>
<reference evidence="2 3" key="1">
    <citation type="submission" date="2019-06" db="EMBL/GenBank/DDBJ databases">
        <title>Sequencing the genomes of 1000 actinobacteria strains.</title>
        <authorList>
            <person name="Klenk H.-P."/>
        </authorList>
    </citation>
    <scope>NUCLEOTIDE SEQUENCE [LARGE SCALE GENOMIC DNA]</scope>
    <source>
        <strain evidence="2 3">DSM 102200</strain>
    </source>
</reference>
<evidence type="ECO:0000256" key="1">
    <source>
        <dbReference type="SAM" id="MobiDB-lite"/>
    </source>
</evidence>
<comment type="caution">
    <text evidence="2">The sequence shown here is derived from an EMBL/GenBank/DDBJ whole genome shotgun (WGS) entry which is preliminary data.</text>
</comment>
<proteinExistence type="predicted"/>